<comment type="similarity">
    <text evidence="8">Belongs to the TAF15 family.</text>
</comment>
<feature type="compositionally biased region" description="Low complexity" evidence="11">
    <location>
        <begin position="130"/>
        <end position="142"/>
    </location>
</feature>
<evidence type="ECO:0000256" key="10">
    <source>
        <dbReference type="PROSITE-ProRule" id="PRU00322"/>
    </source>
</evidence>
<evidence type="ECO:0000256" key="6">
    <source>
        <dbReference type="ARBA" id="ARBA00023242"/>
    </source>
</evidence>
<name>A0A6A4P0K1_LUPAL</name>
<dbReference type="InterPro" id="IPR001876">
    <property type="entry name" value="Znf_RanBP2"/>
</dbReference>
<evidence type="ECO:0000313" key="14">
    <source>
        <dbReference type="EMBL" id="KAE9596065.1"/>
    </source>
</evidence>
<keyword evidence="4" id="KW-0862">Zinc</keyword>
<dbReference type="InterPro" id="IPR036443">
    <property type="entry name" value="Znf_RanBP2_sf"/>
</dbReference>
<reference evidence="15" key="1">
    <citation type="journal article" date="2020" name="Nat. Commun.">
        <title>Genome sequence of the cluster root forming white lupin.</title>
        <authorList>
            <person name="Hufnagel B."/>
            <person name="Marques A."/>
            <person name="Soriano A."/>
            <person name="Marques L."/>
            <person name="Divol F."/>
            <person name="Doumas P."/>
            <person name="Sallet E."/>
            <person name="Mancinotti D."/>
            <person name="Carrere S."/>
            <person name="Marande W."/>
            <person name="Arribat S."/>
            <person name="Keller J."/>
            <person name="Huneau C."/>
            <person name="Blein T."/>
            <person name="Aime D."/>
            <person name="Laguerre M."/>
            <person name="Taylor J."/>
            <person name="Schubert V."/>
            <person name="Nelson M."/>
            <person name="Geu-Flores F."/>
            <person name="Crespi M."/>
            <person name="Gallardo-Guerrero K."/>
            <person name="Delaux P.-M."/>
            <person name="Salse J."/>
            <person name="Berges H."/>
            <person name="Guyot R."/>
            <person name="Gouzy J."/>
            <person name="Peret B."/>
        </authorList>
    </citation>
    <scope>NUCLEOTIDE SEQUENCE [LARGE SCALE GENOMIC DNA]</scope>
    <source>
        <strain evidence="15">cv. Amiga</strain>
    </source>
</reference>
<feature type="compositionally biased region" description="Gly residues" evidence="11">
    <location>
        <begin position="219"/>
        <end position="260"/>
    </location>
</feature>
<evidence type="ECO:0000256" key="2">
    <source>
        <dbReference type="ARBA" id="ARBA00022723"/>
    </source>
</evidence>
<feature type="domain" description="RRM" evidence="12">
    <location>
        <begin position="285"/>
        <end position="376"/>
    </location>
</feature>
<dbReference type="PROSITE" id="PS50102">
    <property type="entry name" value="RRM"/>
    <property type="match status" value="1"/>
</dbReference>
<feature type="compositionally biased region" description="Gly residues" evidence="11">
    <location>
        <begin position="95"/>
        <end position="113"/>
    </location>
</feature>
<keyword evidence="5 9" id="KW-0694">RNA-binding</keyword>
<gene>
    <name evidence="14" type="ORF">Lalb_Chr17g0345341</name>
</gene>
<feature type="compositionally biased region" description="Basic and acidic residues" evidence="11">
    <location>
        <begin position="114"/>
        <end position="128"/>
    </location>
</feature>
<feature type="compositionally biased region" description="Low complexity" evidence="11">
    <location>
        <begin position="205"/>
        <end position="218"/>
    </location>
</feature>
<dbReference type="GO" id="GO:0003723">
    <property type="term" value="F:RNA binding"/>
    <property type="evidence" value="ECO:0007669"/>
    <property type="project" value="UniProtKB-UniRule"/>
</dbReference>
<dbReference type="InterPro" id="IPR035979">
    <property type="entry name" value="RBD_domain_sf"/>
</dbReference>
<dbReference type="Gene3D" id="3.30.70.330">
    <property type="match status" value="1"/>
</dbReference>
<feature type="region of interest" description="Disordered" evidence="11">
    <location>
        <begin position="375"/>
        <end position="423"/>
    </location>
</feature>
<dbReference type="AlphaFoldDB" id="A0A6A4P0K1"/>
<evidence type="ECO:0000256" key="11">
    <source>
        <dbReference type="SAM" id="MobiDB-lite"/>
    </source>
</evidence>
<dbReference type="SUPFAM" id="SSF54928">
    <property type="entry name" value="RNA-binding domain, RBD"/>
    <property type="match status" value="1"/>
</dbReference>
<evidence type="ECO:0000259" key="13">
    <source>
        <dbReference type="PROSITE" id="PS50199"/>
    </source>
</evidence>
<dbReference type="PROSITE" id="PS01358">
    <property type="entry name" value="ZF_RANBP2_1"/>
    <property type="match status" value="1"/>
</dbReference>
<dbReference type="OrthoDB" id="76445at2759"/>
<dbReference type="InterPro" id="IPR012677">
    <property type="entry name" value="Nucleotide-bd_a/b_plait_sf"/>
</dbReference>
<feature type="compositionally biased region" description="Gly residues" evidence="11">
    <location>
        <begin position="1"/>
        <end position="60"/>
    </location>
</feature>
<evidence type="ECO:0000256" key="9">
    <source>
        <dbReference type="PROSITE-ProRule" id="PRU00176"/>
    </source>
</evidence>
<evidence type="ECO:0000256" key="5">
    <source>
        <dbReference type="ARBA" id="ARBA00022884"/>
    </source>
</evidence>
<dbReference type="Pfam" id="PF00641">
    <property type="entry name" value="Zn_ribbon_RanBP"/>
    <property type="match status" value="1"/>
</dbReference>
<feature type="region of interest" description="Disordered" evidence="11">
    <location>
        <begin position="83"/>
        <end position="272"/>
    </location>
</feature>
<evidence type="ECO:0000256" key="1">
    <source>
        <dbReference type="ARBA" id="ARBA00004123"/>
    </source>
</evidence>
<dbReference type="SMART" id="SM00547">
    <property type="entry name" value="ZnF_RBZ"/>
    <property type="match status" value="1"/>
</dbReference>
<dbReference type="EMBL" id="WOCE01000017">
    <property type="protein sequence ID" value="KAE9596065.1"/>
    <property type="molecule type" value="Genomic_DNA"/>
</dbReference>
<evidence type="ECO:0000256" key="7">
    <source>
        <dbReference type="ARBA" id="ARBA00058775"/>
    </source>
</evidence>
<keyword evidence="2" id="KW-0479">Metal-binding</keyword>
<keyword evidence="15" id="KW-1185">Reference proteome</keyword>
<evidence type="ECO:0000313" key="15">
    <source>
        <dbReference type="Proteomes" id="UP000447434"/>
    </source>
</evidence>
<accession>A0A6A4P0K1</accession>
<comment type="caution">
    <text evidence="14">The sequence shown here is derived from an EMBL/GenBank/DDBJ whole genome shotgun (WGS) entry which is preliminary data.</text>
</comment>
<comment type="subcellular location">
    <subcellularLocation>
        <location evidence="1">Nucleus</location>
    </subcellularLocation>
</comment>
<keyword evidence="3 10" id="KW-0863">Zinc-finger</keyword>
<dbReference type="PANTHER" id="PTHR12999">
    <property type="entry name" value="ZINC FINGER RAN-BINDING DOMAIN-CONTAINING PROTEIN 2 ZRANB2-RELATED"/>
    <property type="match status" value="1"/>
</dbReference>
<evidence type="ECO:0000256" key="4">
    <source>
        <dbReference type="ARBA" id="ARBA00022833"/>
    </source>
</evidence>
<feature type="compositionally biased region" description="Gly residues" evidence="11">
    <location>
        <begin position="143"/>
        <end position="165"/>
    </location>
</feature>
<proteinExistence type="inferred from homology"/>
<dbReference type="SUPFAM" id="SSF90209">
    <property type="entry name" value="Ran binding protein zinc finger-like"/>
    <property type="match status" value="1"/>
</dbReference>
<dbReference type="SMART" id="SM00360">
    <property type="entry name" value="RRM"/>
    <property type="match status" value="1"/>
</dbReference>
<protein>
    <submittedName>
        <fullName evidence="14">Putative RNA recognition motif domain, Zinc finger, RanBP2-type</fullName>
    </submittedName>
</protein>
<dbReference type="InterPro" id="IPR000504">
    <property type="entry name" value="RRM_dom"/>
</dbReference>
<evidence type="ECO:0000259" key="12">
    <source>
        <dbReference type="PROSITE" id="PS50102"/>
    </source>
</evidence>
<evidence type="ECO:0000256" key="8">
    <source>
        <dbReference type="ARBA" id="ARBA00061442"/>
    </source>
</evidence>
<dbReference type="GO" id="GO:0008270">
    <property type="term" value="F:zinc ion binding"/>
    <property type="evidence" value="ECO:0007669"/>
    <property type="project" value="UniProtKB-KW"/>
</dbReference>
<dbReference type="FunFam" id="4.10.1060.10:FF:000008">
    <property type="entry name" value="TATA-binding protein-associated factor 2N isoform X1"/>
    <property type="match status" value="1"/>
</dbReference>
<comment type="function">
    <text evidence="7">TAFs are components of the transcription factor IID (TFIID) complex that is essential for mediating regulation of RNA polymerase transcription.</text>
</comment>
<dbReference type="CDD" id="cd12280">
    <property type="entry name" value="RRM_FET"/>
    <property type="match status" value="1"/>
</dbReference>
<organism evidence="14 15">
    <name type="scientific">Lupinus albus</name>
    <name type="common">White lupine</name>
    <name type="synonym">Lupinus termis</name>
    <dbReference type="NCBI Taxonomy" id="3870"/>
    <lineage>
        <taxon>Eukaryota</taxon>
        <taxon>Viridiplantae</taxon>
        <taxon>Streptophyta</taxon>
        <taxon>Embryophyta</taxon>
        <taxon>Tracheophyta</taxon>
        <taxon>Spermatophyta</taxon>
        <taxon>Magnoliopsida</taxon>
        <taxon>eudicotyledons</taxon>
        <taxon>Gunneridae</taxon>
        <taxon>Pentapetalae</taxon>
        <taxon>rosids</taxon>
        <taxon>fabids</taxon>
        <taxon>Fabales</taxon>
        <taxon>Fabaceae</taxon>
        <taxon>Papilionoideae</taxon>
        <taxon>50 kb inversion clade</taxon>
        <taxon>genistoids sensu lato</taxon>
        <taxon>core genistoids</taxon>
        <taxon>Genisteae</taxon>
        <taxon>Lupinus</taxon>
    </lineage>
</organism>
<feature type="compositionally biased region" description="Polar residues" evidence="11">
    <location>
        <begin position="184"/>
        <end position="195"/>
    </location>
</feature>
<dbReference type="PROSITE" id="PS50199">
    <property type="entry name" value="ZF_RANBP2_2"/>
    <property type="match status" value="1"/>
</dbReference>
<sequence>MSGYGQDGGGGYGGSYGGRGGGGGRGGFGGRGGGGGGGGGYQGGDRGGRGGGRGGGGGSGRDGDWRCPNPSCGNVNFARRTECNKCGAPSPAGGNDRGSGGGGGYGRGGSGGGHDNRGGRSTDYDGGRGNDYNSGRGNNNDGRSGGGNRSGSFGGNQGGDDGGYGQYPPPAAQPYGGAGGNYQPTNNSYGGNLSYGTEAVPPPASYTGGPQSYPPSYGGNTGGYGGRGNSGNARGGGGRGGPPGGYDSGYGAVSRGGHGGAPAAAEPPAKVKQCDDNCDDTCDNSRIYISNLPPDVTIEELRDLFGGIGQVGRIKQKRGYKDQWPWNIKIYTDEKGNNKGDACLAYEDPSAAHSAGGFYNNYDLRGYKISVTMAEKSAPRAPPAHSQGGNRGGYGGDRRRDNYGGGSGPDRRDSYGGNRSRPY</sequence>
<feature type="region of interest" description="Disordered" evidence="11">
    <location>
        <begin position="1"/>
        <end position="71"/>
    </location>
</feature>
<evidence type="ECO:0000256" key="3">
    <source>
        <dbReference type="ARBA" id="ARBA00022771"/>
    </source>
</evidence>
<dbReference type="PANTHER" id="PTHR12999:SF7">
    <property type="entry name" value="TRANSCRIPTION INITIATION FACTOR TFIID SUBUNIT 15B"/>
    <property type="match status" value="1"/>
</dbReference>
<keyword evidence="6" id="KW-0539">Nucleus</keyword>
<feature type="domain" description="RanBP2-type" evidence="13">
    <location>
        <begin position="61"/>
        <end position="92"/>
    </location>
</feature>
<dbReference type="Pfam" id="PF00076">
    <property type="entry name" value="RRM_1"/>
    <property type="match status" value="1"/>
</dbReference>
<dbReference type="GO" id="GO:0005634">
    <property type="term" value="C:nucleus"/>
    <property type="evidence" value="ECO:0007669"/>
    <property type="project" value="UniProtKB-SubCell"/>
</dbReference>
<dbReference type="Proteomes" id="UP000447434">
    <property type="component" value="Chromosome 17"/>
</dbReference>
<dbReference type="Gene3D" id="4.10.1060.10">
    <property type="entry name" value="Zinc finger, RanBP2-type"/>
    <property type="match status" value="1"/>
</dbReference>